<sequence length="379" mass="43461">MLTALHVTLAERALGRCSASEAAMREEVDRYGPTDVLSRITGTMSHSVLCGSMQKAFLLERLPRAWNEEHVRDALSGCGQDLGDDWRSKILLMRSRLGTSMGRALIASSIHVPDVVKELPWGTVYRPMDRSDIEAFVEQCERFVHLSEDLRRIAAPESFLRVLTITEVPANYGRKDIAHILKERCNVTVALTDIVFRFKRWGRQADTCYVVCPTSEAVDRCVQEIQELAVPKRVAHGSLFGAAFLWSSRATLFLSDPALDFLLDSKTWVCTTGWQEDMTEDEFLQVMHQLRFYPVRAVRHPVVADKSCAFFVKFEMMEGFSGAKRAMMRLRRLKWRWRIKQTVPFFAYPRRIDIHRAGEARHDDEMSDADSDIDEPVHY</sequence>
<proteinExistence type="predicted"/>
<gene>
    <name evidence="1" type="ORF">SNAT2548_LOCUS17483</name>
</gene>
<organism evidence="1 2">
    <name type="scientific">Symbiodinium natans</name>
    <dbReference type="NCBI Taxonomy" id="878477"/>
    <lineage>
        <taxon>Eukaryota</taxon>
        <taxon>Sar</taxon>
        <taxon>Alveolata</taxon>
        <taxon>Dinophyceae</taxon>
        <taxon>Suessiales</taxon>
        <taxon>Symbiodiniaceae</taxon>
        <taxon>Symbiodinium</taxon>
    </lineage>
</organism>
<evidence type="ECO:0000313" key="2">
    <source>
        <dbReference type="Proteomes" id="UP000604046"/>
    </source>
</evidence>
<accession>A0A812PGG3</accession>
<reference evidence="1" key="1">
    <citation type="submission" date="2021-02" db="EMBL/GenBank/DDBJ databases">
        <authorList>
            <person name="Dougan E. K."/>
            <person name="Rhodes N."/>
            <person name="Thang M."/>
            <person name="Chan C."/>
        </authorList>
    </citation>
    <scope>NUCLEOTIDE SEQUENCE</scope>
</reference>
<dbReference type="AlphaFoldDB" id="A0A812PGG3"/>
<dbReference type="EMBL" id="CAJNDS010002113">
    <property type="protein sequence ID" value="CAE7334277.1"/>
    <property type="molecule type" value="Genomic_DNA"/>
</dbReference>
<name>A0A812PGG3_9DINO</name>
<comment type="caution">
    <text evidence="1">The sequence shown here is derived from an EMBL/GenBank/DDBJ whole genome shotgun (WGS) entry which is preliminary data.</text>
</comment>
<protein>
    <submittedName>
        <fullName evidence="1">Uncharacterized protein</fullName>
    </submittedName>
</protein>
<evidence type="ECO:0000313" key="1">
    <source>
        <dbReference type="EMBL" id="CAE7334277.1"/>
    </source>
</evidence>
<keyword evidence="2" id="KW-1185">Reference proteome</keyword>
<dbReference type="OrthoDB" id="449286at2759"/>
<dbReference type="Proteomes" id="UP000604046">
    <property type="component" value="Unassembled WGS sequence"/>
</dbReference>